<evidence type="ECO:0000313" key="3">
    <source>
        <dbReference type="EMBL" id="MCS0638084.1"/>
    </source>
</evidence>
<evidence type="ECO:0000256" key="1">
    <source>
        <dbReference type="SAM" id="MobiDB-lite"/>
    </source>
</evidence>
<sequence length="371" mass="37640">MSHQQPGPYGGQPQQPNPYGQPGPYGQQPGAAPAPGYGQAPQAPAPGYGYPQQTPPAPGYGYPQQQPGPYGQQPGPYGQPQPGQPQPGPYGQQPDAYGQPQPGQPGQPPQGQPQPGQPGGWGQPPQGPYGAPGGFPPLPPAGGKNKKTGLIVTIAVVAVAAVGAGAFFLLSGGKAGGGSAAADDGPHKLVTPETVLGGAYKKSAGKQSSAFSDEDMKQTESWGVKNAVQVSGGYESGDKSNPLAVKQVSFSGVYGTIDDPEKVVDTMFASMKKESAGDKEAELVGSPQSFKPAGLGDAAVLKCQEMRFTSSGTGAGAPSGASMPLCVWADHSTLAYTIHIDVASVMAGRSASLTEGAENAAKLRKDVRVKK</sequence>
<feature type="transmembrane region" description="Helical" evidence="2">
    <location>
        <begin position="150"/>
        <end position="170"/>
    </location>
</feature>
<feature type="compositionally biased region" description="Low complexity" evidence="1">
    <location>
        <begin position="59"/>
        <end position="76"/>
    </location>
</feature>
<feature type="region of interest" description="Disordered" evidence="1">
    <location>
        <begin position="1"/>
        <end position="142"/>
    </location>
</feature>
<dbReference type="EMBL" id="JANUGQ010000019">
    <property type="protein sequence ID" value="MCS0638084.1"/>
    <property type="molecule type" value="Genomic_DNA"/>
</dbReference>
<dbReference type="RefSeq" id="WP_258789354.1">
    <property type="nucleotide sequence ID" value="NZ_JANUGQ010000019.1"/>
</dbReference>
<protein>
    <submittedName>
        <fullName evidence="3">Uncharacterized protein</fullName>
    </submittedName>
</protein>
<keyword evidence="2" id="KW-0812">Transmembrane</keyword>
<feature type="compositionally biased region" description="Low complexity" evidence="1">
    <location>
        <begin position="22"/>
        <end position="52"/>
    </location>
</feature>
<feature type="compositionally biased region" description="Pro residues" evidence="1">
    <location>
        <begin position="102"/>
        <end position="116"/>
    </location>
</feature>
<comment type="caution">
    <text evidence="3">The sequence shown here is derived from an EMBL/GenBank/DDBJ whole genome shotgun (WGS) entry which is preliminary data.</text>
</comment>
<keyword evidence="2" id="KW-0472">Membrane</keyword>
<reference evidence="3" key="1">
    <citation type="submission" date="2022-08" db="EMBL/GenBank/DDBJ databases">
        <authorList>
            <person name="Somphong A."/>
            <person name="Phongsopitanun W."/>
        </authorList>
    </citation>
    <scope>NUCLEOTIDE SEQUENCE</scope>
    <source>
        <strain evidence="3">LP05-1</strain>
    </source>
</reference>
<gene>
    <name evidence="3" type="ORF">NX801_20990</name>
</gene>
<evidence type="ECO:0000256" key="2">
    <source>
        <dbReference type="SAM" id="Phobius"/>
    </source>
</evidence>
<organism evidence="3 4">
    <name type="scientific">Streptomyces pyxinae</name>
    <dbReference type="NCBI Taxonomy" id="2970734"/>
    <lineage>
        <taxon>Bacteria</taxon>
        <taxon>Bacillati</taxon>
        <taxon>Actinomycetota</taxon>
        <taxon>Actinomycetes</taxon>
        <taxon>Kitasatosporales</taxon>
        <taxon>Streptomycetaceae</taxon>
        <taxon>Streptomyces</taxon>
    </lineage>
</organism>
<feature type="compositionally biased region" description="Low complexity" evidence="1">
    <location>
        <begin position="1"/>
        <end position="14"/>
    </location>
</feature>
<feature type="compositionally biased region" description="Low complexity" evidence="1">
    <location>
        <begin position="89"/>
        <end position="101"/>
    </location>
</feature>
<accession>A0ABT2CKY5</accession>
<keyword evidence="2" id="KW-1133">Transmembrane helix</keyword>
<evidence type="ECO:0000313" key="4">
    <source>
        <dbReference type="Proteomes" id="UP001431313"/>
    </source>
</evidence>
<proteinExistence type="predicted"/>
<dbReference type="Proteomes" id="UP001431313">
    <property type="component" value="Unassembled WGS sequence"/>
</dbReference>
<name>A0ABT2CKY5_9ACTN</name>
<keyword evidence="4" id="KW-1185">Reference proteome</keyword>
<feature type="compositionally biased region" description="Pro residues" evidence="1">
    <location>
        <begin position="77"/>
        <end position="88"/>
    </location>
</feature>